<dbReference type="SUPFAM" id="SSF47986">
    <property type="entry name" value="DEATH domain"/>
    <property type="match status" value="1"/>
</dbReference>
<organism evidence="9 10">
    <name type="scientific">Macrostomum lignano</name>
    <dbReference type="NCBI Taxonomy" id="282301"/>
    <lineage>
        <taxon>Eukaryota</taxon>
        <taxon>Metazoa</taxon>
        <taxon>Spiralia</taxon>
        <taxon>Lophotrochozoa</taxon>
        <taxon>Platyhelminthes</taxon>
        <taxon>Rhabditophora</taxon>
        <taxon>Macrostomorpha</taxon>
        <taxon>Macrostomida</taxon>
        <taxon>Macrostomidae</taxon>
        <taxon>Macrostomum</taxon>
    </lineage>
</organism>
<dbReference type="GO" id="GO:0000166">
    <property type="term" value="F:nucleotide binding"/>
    <property type="evidence" value="ECO:0007669"/>
    <property type="project" value="UniProtKB-KW"/>
</dbReference>
<evidence type="ECO:0000256" key="4">
    <source>
        <dbReference type="ARBA" id="ARBA00023043"/>
    </source>
</evidence>
<dbReference type="InterPro" id="IPR002110">
    <property type="entry name" value="Ankyrin_rpt"/>
</dbReference>
<dbReference type="PROSITE" id="PS50017">
    <property type="entry name" value="DEATH_DOMAIN"/>
    <property type="match status" value="1"/>
</dbReference>
<feature type="repeat" description="ANK" evidence="5">
    <location>
        <begin position="70"/>
        <end position="102"/>
    </location>
</feature>
<protein>
    <submittedName>
        <fullName evidence="9">Uncharacterized protein</fullName>
    </submittedName>
</protein>
<dbReference type="OrthoDB" id="504170at2759"/>
<dbReference type="InterPro" id="IPR011029">
    <property type="entry name" value="DEATH-like_dom_sf"/>
</dbReference>
<evidence type="ECO:0000256" key="6">
    <source>
        <dbReference type="SAM" id="MobiDB-lite"/>
    </source>
</evidence>
<dbReference type="Pfam" id="PF00531">
    <property type="entry name" value="Death"/>
    <property type="match status" value="1"/>
</dbReference>
<reference evidence="9 10" key="1">
    <citation type="submission" date="2017-06" db="EMBL/GenBank/DDBJ databases">
        <title>A platform for efficient transgenesis in Macrostomum lignano, a flatworm model organism for stem cell research.</title>
        <authorList>
            <person name="Berezikov E."/>
        </authorList>
    </citation>
    <scope>NUCLEOTIDE SEQUENCE [LARGE SCALE GENOMIC DNA]</scope>
    <source>
        <strain evidence="9">DV1</strain>
        <tissue evidence="9">Whole organism</tissue>
    </source>
</reference>
<dbReference type="Pfam" id="PF00023">
    <property type="entry name" value="Ank"/>
    <property type="match status" value="2"/>
</dbReference>
<keyword evidence="3" id="KW-0547">Nucleotide-binding</keyword>
<evidence type="ECO:0000313" key="9">
    <source>
        <dbReference type="EMBL" id="PAA88887.1"/>
    </source>
</evidence>
<dbReference type="InterPro" id="IPR027417">
    <property type="entry name" value="P-loop_NTPase"/>
</dbReference>
<feature type="repeat" description="ANK" evidence="5">
    <location>
        <begin position="170"/>
        <end position="202"/>
    </location>
</feature>
<dbReference type="Gene3D" id="1.25.40.20">
    <property type="entry name" value="Ankyrin repeat-containing domain"/>
    <property type="match status" value="3"/>
</dbReference>
<evidence type="ECO:0000313" key="10">
    <source>
        <dbReference type="Proteomes" id="UP000215902"/>
    </source>
</evidence>
<feature type="domain" description="Death" evidence="7">
    <location>
        <begin position="956"/>
        <end position="1027"/>
    </location>
</feature>
<keyword evidence="10" id="KW-1185">Reference proteome</keyword>
<feature type="repeat" description="ANK" evidence="5">
    <location>
        <begin position="237"/>
        <end position="269"/>
    </location>
</feature>
<evidence type="ECO:0000256" key="3">
    <source>
        <dbReference type="ARBA" id="ARBA00022741"/>
    </source>
</evidence>
<sequence length="1078" mass="118908">MATAVDILGLSDDSAQHQQQPASAENEDDDEEPFQLAGLFLAAKDGDADRVKQELLILPPTVELNGRNRSGETVVHVAVPTGSLPILEALHQRGVDMHQLNKACENGLHLACRLGDLNVARFFVERAAVCLDGQTRDGDSSVHLAAKKGHASVVEYLGSRGANLNAQDRCAETPLHAAAAVGSVDCVRALVQAGARIYVEDRVGWTPLEHAIKRHQTTIALMLINAGAPIDHVDHQKRECPLHLACREGLLPVVQALCAYGCRVDVYNAMGVTPLHIASRAGHLELVRCLLLAGASPQLASRDGVLPDVMALAQGHTLTASLLGKMRPERRAICVEQLVPTQRPLPRIKLKVFGDSASGKTSLISSLRSNAITGFFRKKFKSQDEANSLDEESQTFSMRSRTMPVEMNFEAAHEAYTKGIYVQNVGITGAGEFSVWEFSGYQPYYLFYDHFIGDTSCVHLILLNLMDSFELMRQKVMFWVHFVMGRIPAREPLGFCGKPKSMARIVLVGTHSDRAAGLRNPEGLLENRDADRILEEVLALTRYRLEVCDRVFVVNTSEAMSPEMKALRSQLGDWRTEILRHLPFSNGFLDVVISRISEWVCSTQFPVYTWQQFVETVRNKVNPLCSEDHLKDLIQELQYTGEVIYLESDAGHDMIVLSPQWLCSSVLGFLLSQDNISQARVTGSFTADDIQFMIAGTEANQLLRILIALDLCTQVEVEDEVQYEFPCLNFLDSVRGLWEKEPRHDASVYAGMQMRATKSQLVHIFPRLQCSLRRSLKVDKEDEQHSPVLSEADLFQWHHGSKLSLAGVECMLRMEECDQVIRLRARGPRQQLPLLFGIYQDMVNLIEQTIEDTCPSMEYEVSVLSPKELRNHSKVAIAVPQGVIFRAIEDQRNSAPSSSEVMVNFENGLVLESLESLLCFGNRQLLTQLTLGPDLHLSCLRTPSFQRLCSMFDPVDPLGKDWCLLAVRLGMTHSVPNIDSGNEWLRSRTAKILDEWGKEPGGTIGALIGIFKELGRADAADLLMDSAPLYQYSPNKADDAAGGTGTVGASADSAVGAGAGAVELDQATCGGSGSTLSR</sequence>
<evidence type="ECO:0000256" key="5">
    <source>
        <dbReference type="PROSITE-ProRule" id="PRU00023"/>
    </source>
</evidence>
<name>A0A267GU58_9PLAT</name>
<comment type="cofactor">
    <cofactor evidence="1">
        <name>Mg(2+)</name>
        <dbReference type="ChEBI" id="CHEBI:18420"/>
    </cofactor>
</comment>
<feature type="region of interest" description="Disordered" evidence="6">
    <location>
        <begin position="1"/>
        <end position="31"/>
    </location>
</feature>
<feature type="repeat" description="ANK" evidence="5">
    <location>
        <begin position="137"/>
        <end position="169"/>
    </location>
</feature>
<evidence type="ECO:0000256" key="2">
    <source>
        <dbReference type="ARBA" id="ARBA00022737"/>
    </source>
</evidence>
<dbReference type="STRING" id="282301.A0A267GU58"/>
<dbReference type="Gene3D" id="1.10.533.10">
    <property type="entry name" value="Death Domain, Fas"/>
    <property type="match status" value="1"/>
</dbReference>
<dbReference type="InterPro" id="IPR036770">
    <property type="entry name" value="Ankyrin_rpt-contain_sf"/>
</dbReference>
<dbReference type="CDD" id="cd08782">
    <property type="entry name" value="Death_DAPK1"/>
    <property type="match status" value="1"/>
</dbReference>
<proteinExistence type="predicted"/>
<dbReference type="PROSITE" id="PS50297">
    <property type="entry name" value="ANK_REP_REGION"/>
    <property type="match status" value="4"/>
</dbReference>
<accession>A0A267GU58</accession>
<feature type="repeat" description="ANK" evidence="5">
    <location>
        <begin position="203"/>
        <end position="235"/>
    </location>
</feature>
<dbReference type="Proteomes" id="UP000215902">
    <property type="component" value="Unassembled WGS sequence"/>
</dbReference>
<keyword evidence="2" id="KW-0677">Repeat</keyword>
<dbReference type="SUPFAM" id="SSF48403">
    <property type="entry name" value="Ankyrin repeat"/>
    <property type="match status" value="1"/>
</dbReference>
<dbReference type="PANTHER" id="PTHR24173">
    <property type="entry name" value="ANKYRIN REPEAT CONTAINING"/>
    <property type="match status" value="1"/>
</dbReference>
<evidence type="ECO:0000259" key="8">
    <source>
        <dbReference type="PROSITE" id="PS51424"/>
    </source>
</evidence>
<feature type="repeat" description="ANK" evidence="5">
    <location>
        <begin position="270"/>
        <end position="302"/>
    </location>
</feature>
<dbReference type="SMART" id="SM00248">
    <property type="entry name" value="ANK"/>
    <property type="match status" value="7"/>
</dbReference>
<dbReference type="Pfam" id="PF12796">
    <property type="entry name" value="Ank_2"/>
    <property type="match status" value="1"/>
</dbReference>
<dbReference type="InterPro" id="IPR020859">
    <property type="entry name" value="ROC"/>
</dbReference>
<dbReference type="PROSITE" id="PS51424">
    <property type="entry name" value="ROC"/>
    <property type="match status" value="1"/>
</dbReference>
<dbReference type="PANTHER" id="PTHR24173:SF74">
    <property type="entry name" value="ANKYRIN REPEAT DOMAIN-CONTAINING PROTEIN 16"/>
    <property type="match status" value="1"/>
</dbReference>
<keyword evidence="4 5" id="KW-0040">ANK repeat</keyword>
<dbReference type="AlphaFoldDB" id="A0A267GU58"/>
<evidence type="ECO:0000256" key="1">
    <source>
        <dbReference type="ARBA" id="ARBA00001946"/>
    </source>
</evidence>
<gene>
    <name evidence="9" type="ORF">BOX15_Mlig008811g1</name>
</gene>
<dbReference type="Gene3D" id="3.40.50.300">
    <property type="entry name" value="P-loop containing nucleotide triphosphate hydrolases"/>
    <property type="match status" value="1"/>
</dbReference>
<dbReference type="InterPro" id="IPR000488">
    <property type="entry name" value="Death_dom"/>
</dbReference>
<evidence type="ECO:0000259" key="7">
    <source>
        <dbReference type="PROSITE" id="PS50017"/>
    </source>
</evidence>
<dbReference type="PROSITE" id="PS50088">
    <property type="entry name" value="ANK_REPEAT"/>
    <property type="match status" value="6"/>
</dbReference>
<dbReference type="SUPFAM" id="SSF52540">
    <property type="entry name" value="P-loop containing nucleoside triphosphate hydrolases"/>
    <property type="match status" value="1"/>
</dbReference>
<dbReference type="EMBL" id="NIVC01000172">
    <property type="protein sequence ID" value="PAA88887.1"/>
    <property type="molecule type" value="Genomic_DNA"/>
</dbReference>
<feature type="domain" description="Roc" evidence="8">
    <location>
        <begin position="341"/>
        <end position="578"/>
    </location>
</feature>
<dbReference type="SMART" id="SM00005">
    <property type="entry name" value="DEATH"/>
    <property type="match status" value="1"/>
</dbReference>
<comment type="caution">
    <text evidence="9">The sequence shown here is derived from an EMBL/GenBank/DDBJ whole genome shotgun (WGS) entry which is preliminary data.</text>
</comment>
<dbReference type="GO" id="GO:0007165">
    <property type="term" value="P:signal transduction"/>
    <property type="evidence" value="ECO:0007669"/>
    <property type="project" value="InterPro"/>
</dbReference>